<comment type="caution">
    <text evidence="2">The sequence shown here is derived from an EMBL/GenBank/DDBJ whole genome shotgun (WGS) entry which is preliminary data.</text>
</comment>
<feature type="transmembrane region" description="Helical" evidence="1">
    <location>
        <begin position="24"/>
        <end position="46"/>
    </location>
</feature>
<evidence type="ECO:0000256" key="1">
    <source>
        <dbReference type="SAM" id="Phobius"/>
    </source>
</evidence>
<keyword evidence="1" id="KW-1133">Transmembrane helix</keyword>
<sequence length="168" mass="19220">MNMFGRYLETLCYRRSDGKQRVDFGRAFVQLGAPLIVALILALIGVEVDEGSNAISFISIIAGLMCTVAALLFEARTSIMRRDKTTVENDERSADELFCLCIWLIFVGIVGTIAFLLPDFKYPFSFPWWVHRAYSFVCFAIILHFFIVVAAFATRFIRIYVRVVEHKE</sequence>
<evidence type="ECO:0000313" key="2">
    <source>
        <dbReference type="EMBL" id="MZJ40018.1"/>
    </source>
</evidence>
<protein>
    <recommendedName>
        <fullName evidence="4">Prokaryotic cytochrome b561</fullName>
    </recommendedName>
</protein>
<dbReference type="RefSeq" id="WP_161160857.1">
    <property type="nucleotide sequence ID" value="NZ_WWSR01000016.1"/>
</dbReference>
<dbReference type="Proteomes" id="UP000469380">
    <property type="component" value="Unassembled WGS sequence"/>
</dbReference>
<organism evidence="2 3">
    <name type="scientific">Collinsella aerofaciens</name>
    <dbReference type="NCBI Taxonomy" id="74426"/>
    <lineage>
        <taxon>Bacteria</taxon>
        <taxon>Bacillati</taxon>
        <taxon>Actinomycetota</taxon>
        <taxon>Coriobacteriia</taxon>
        <taxon>Coriobacteriales</taxon>
        <taxon>Coriobacteriaceae</taxon>
        <taxon>Collinsella</taxon>
    </lineage>
</organism>
<feature type="transmembrane region" description="Helical" evidence="1">
    <location>
        <begin position="52"/>
        <end position="73"/>
    </location>
</feature>
<reference evidence="2 3" key="1">
    <citation type="journal article" date="2019" name="Nat. Med.">
        <title>A library of human gut bacterial isolates paired with longitudinal multiomics data enables mechanistic microbiome research.</title>
        <authorList>
            <person name="Poyet M."/>
            <person name="Groussin M."/>
            <person name="Gibbons S.M."/>
            <person name="Avila-Pacheco J."/>
            <person name="Jiang X."/>
            <person name="Kearney S.M."/>
            <person name="Perrotta A.R."/>
            <person name="Berdy B."/>
            <person name="Zhao S."/>
            <person name="Lieberman T.D."/>
            <person name="Swanson P.K."/>
            <person name="Smith M."/>
            <person name="Roesemann S."/>
            <person name="Alexander J.E."/>
            <person name="Rich S.A."/>
            <person name="Livny J."/>
            <person name="Vlamakis H."/>
            <person name="Clish C."/>
            <person name="Bullock K."/>
            <person name="Deik A."/>
            <person name="Scott J."/>
            <person name="Pierce K.A."/>
            <person name="Xavier R.J."/>
            <person name="Alm E.J."/>
        </authorList>
    </citation>
    <scope>NUCLEOTIDE SEQUENCE [LARGE SCALE GENOMIC DNA]</scope>
    <source>
        <strain evidence="2 3">BIOML-A20</strain>
    </source>
</reference>
<keyword evidence="1" id="KW-0812">Transmembrane</keyword>
<dbReference type="EMBL" id="WWSR01000016">
    <property type="protein sequence ID" value="MZJ40018.1"/>
    <property type="molecule type" value="Genomic_DNA"/>
</dbReference>
<feature type="transmembrane region" description="Helical" evidence="1">
    <location>
        <begin position="129"/>
        <end position="153"/>
    </location>
</feature>
<accession>A0A6N9JL43</accession>
<keyword evidence="1" id="KW-0472">Membrane</keyword>
<proteinExistence type="predicted"/>
<feature type="transmembrane region" description="Helical" evidence="1">
    <location>
        <begin position="94"/>
        <end position="117"/>
    </location>
</feature>
<name>A0A6N9JL43_9ACTN</name>
<gene>
    <name evidence="2" type="ORF">GT464_08710</name>
</gene>
<evidence type="ECO:0000313" key="3">
    <source>
        <dbReference type="Proteomes" id="UP000469380"/>
    </source>
</evidence>
<dbReference type="AlphaFoldDB" id="A0A6N9JL43"/>
<evidence type="ECO:0008006" key="4">
    <source>
        <dbReference type="Google" id="ProtNLM"/>
    </source>
</evidence>